<keyword evidence="3" id="KW-1185">Reference proteome</keyword>
<organism evidence="2 3">
    <name type="scientific">Gibbsiella quercinecans</name>
    <dbReference type="NCBI Taxonomy" id="929813"/>
    <lineage>
        <taxon>Bacteria</taxon>
        <taxon>Pseudomonadati</taxon>
        <taxon>Pseudomonadota</taxon>
        <taxon>Gammaproteobacteria</taxon>
        <taxon>Enterobacterales</taxon>
        <taxon>Yersiniaceae</taxon>
        <taxon>Gibbsiella</taxon>
    </lineage>
</organism>
<dbReference type="GO" id="GO:0006084">
    <property type="term" value="P:acetyl-CoA metabolic process"/>
    <property type="evidence" value="ECO:0007669"/>
    <property type="project" value="UniProtKB-UniRule"/>
</dbReference>
<dbReference type="EC" id="2.8.3.10" evidence="1"/>
<proteinExistence type="predicted"/>
<dbReference type="Pfam" id="PF04223">
    <property type="entry name" value="CitF"/>
    <property type="match status" value="1"/>
</dbReference>
<dbReference type="PIRSF" id="PIRSF009451">
    <property type="entry name" value="Citrt_lyas_alpha"/>
    <property type="match status" value="1"/>
</dbReference>
<dbReference type="SUPFAM" id="SSF100950">
    <property type="entry name" value="NagB/RpiA/CoA transferase-like"/>
    <property type="match status" value="2"/>
</dbReference>
<dbReference type="EMBL" id="CP014136">
    <property type="protein sequence ID" value="ATA19262.1"/>
    <property type="molecule type" value="Genomic_DNA"/>
</dbReference>
<dbReference type="GO" id="GO:0005737">
    <property type="term" value="C:cytoplasm"/>
    <property type="evidence" value="ECO:0007669"/>
    <property type="project" value="UniProtKB-SubCell"/>
</dbReference>
<evidence type="ECO:0000256" key="1">
    <source>
        <dbReference type="PIRNR" id="PIRNR009451"/>
    </source>
</evidence>
<dbReference type="RefSeq" id="WP_095845869.1">
    <property type="nucleotide sequence ID" value="NZ_CP014136.1"/>
</dbReference>
<dbReference type="OrthoDB" id="9767643at2"/>
<dbReference type="NCBIfam" id="TIGR01584">
    <property type="entry name" value="citF"/>
    <property type="match status" value="1"/>
</dbReference>
<evidence type="ECO:0000313" key="3">
    <source>
        <dbReference type="Proteomes" id="UP000217182"/>
    </source>
</evidence>
<comment type="catalytic activity">
    <reaction evidence="1">
        <text>citrate + acetyl-CoA = (3S)-citryl-CoA + acetate</text>
        <dbReference type="Rhea" id="RHEA:19405"/>
        <dbReference type="ChEBI" id="CHEBI:16947"/>
        <dbReference type="ChEBI" id="CHEBI:30089"/>
        <dbReference type="ChEBI" id="CHEBI:57288"/>
        <dbReference type="ChEBI" id="CHEBI:57321"/>
        <dbReference type="EC" id="2.8.3.10"/>
    </reaction>
</comment>
<dbReference type="EC" id="4.1.3.6" evidence="1"/>
<gene>
    <name evidence="2" type="ORF">AWC35_07835</name>
</gene>
<dbReference type="InterPro" id="IPR037171">
    <property type="entry name" value="NagB/RpiA_transferase-like"/>
</dbReference>
<reference evidence="2 3" key="1">
    <citation type="submission" date="2016-01" db="EMBL/GenBank/DDBJ databases">
        <authorList>
            <person name="Oliw E.H."/>
        </authorList>
    </citation>
    <scope>NUCLEOTIDE SEQUENCE [LARGE SCALE GENOMIC DNA]</scope>
    <source>
        <strain evidence="2 3">FRB97</strain>
    </source>
</reference>
<keyword evidence="1 2" id="KW-0456">Lyase</keyword>
<name>A0A250AZX5_9GAMM</name>
<accession>A0A250AZX5</accession>
<comment type="catalytic activity">
    <reaction evidence="1">
        <text>citrate = oxaloacetate + acetate</text>
        <dbReference type="Rhea" id="RHEA:10760"/>
        <dbReference type="ChEBI" id="CHEBI:16452"/>
        <dbReference type="ChEBI" id="CHEBI:16947"/>
        <dbReference type="ChEBI" id="CHEBI:30089"/>
        <dbReference type="EC" id="4.1.3.6"/>
    </reaction>
</comment>
<dbReference type="GO" id="GO:0008815">
    <property type="term" value="F:citrate (pro-3S)-lyase activity"/>
    <property type="evidence" value="ECO:0007669"/>
    <property type="project" value="UniProtKB-UniRule"/>
</dbReference>
<dbReference type="GO" id="GO:0008814">
    <property type="term" value="F:citrate CoA-transferase activity"/>
    <property type="evidence" value="ECO:0007669"/>
    <property type="project" value="UniProtKB-UniRule"/>
</dbReference>
<sequence>MNHTELLHVNFPHLCELTPFEGAHATTPWLADINSKHTRKLCASLEDAIARSGLKDGMTISFHHAFREGDRVINNVVATLARLGFKNLTLASSSLMSCNDALIAHIQSGVISRIYTSGMRGKLADAISHGLMAEPVQIHSHGGRVKLLQDGELKIDVAFLGVPCSDEFGNANGTQGKSCCGSLGYAMVDAQFAKKVVLLTEELVPFPNMPASLGQDQVDLIAQVESVGDPAKISVGAARVTSNPRELMIARYAADVIEHSGYFKDGFSMQTGSGAAATAATRFMEEKMERHGVKARFALGGITGSLVDLHEKGLIEKLLDTQCFDGEAAASLRRNPNHVEISTNVYANPGGKAASCDQLDVVILSALEIDIDFNVNVITGSDGVMRGASGGHCDVAAAANLTIVVAPLLRSRIPTVVKRVTTRLTPGESIDVLVTDHGIAVNPARPDIRERLLAAGLNVVDIEALYQRAISLTGEPKPIAFTDRIVGVIRYRDGSVIDVVRQVKEENQ</sequence>
<dbReference type="GO" id="GO:0009346">
    <property type="term" value="C:ATP-independent citrate lyase complex"/>
    <property type="evidence" value="ECO:0007669"/>
    <property type="project" value="UniProtKB-UniRule"/>
</dbReference>
<dbReference type="AlphaFoldDB" id="A0A250AZX5"/>
<evidence type="ECO:0000313" key="2">
    <source>
        <dbReference type="EMBL" id="ATA19262.1"/>
    </source>
</evidence>
<dbReference type="PANTHER" id="PTHR40596">
    <property type="entry name" value="CITRATE LYASE ALPHA CHAIN"/>
    <property type="match status" value="1"/>
</dbReference>
<dbReference type="InterPro" id="IPR006472">
    <property type="entry name" value="Citrate_lyase_asu"/>
</dbReference>
<dbReference type="Gene3D" id="3.40.1080.10">
    <property type="entry name" value="Glutaconate Coenzyme A-transferase"/>
    <property type="match status" value="2"/>
</dbReference>
<protein>
    <recommendedName>
        <fullName evidence="1">Citrate lyase alpha chain</fullName>
        <shortName evidence="1">Citrase alpha chain</shortName>
        <ecNumber evidence="1">2.8.3.10</ecNumber>
        <ecNumber evidence="1">4.1.3.6</ecNumber>
    </recommendedName>
    <alternativeName>
        <fullName evidence="1">Citrate (pro-3S)-lyase alpha chain</fullName>
    </alternativeName>
    <alternativeName>
        <fullName evidence="1">Citrate CoA-transferase subunit</fullName>
    </alternativeName>
</protein>
<comment type="subcellular location">
    <subcellularLocation>
        <location evidence="1">Cytoplasm</location>
    </subcellularLocation>
</comment>
<dbReference type="KEGG" id="gqu:AWC35_07835"/>
<keyword evidence="1" id="KW-0963">Cytoplasm</keyword>
<dbReference type="Proteomes" id="UP000217182">
    <property type="component" value="Chromosome"/>
</dbReference>
<keyword evidence="1" id="KW-0808">Transferase</keyword>
<dbReference type="PANTHER" id="PTHR40596:SF1">
    <property type="entry name" value="CITRATE LYASE ALPHA CHAIN"/>
    <property type="match status" value="1"/>
</dbReference>